<dbReference type="OrthoDB" id="426386at2759"/>
<dbReference type="InterPro" id="IPR008979">
    <property type="entry name" value="Galactose-bd-like_sf"/>
</dbReference>
<dbReference type="PANTHER" id="PTHR13194">
    <property type="entry name" value="COMPLEX I INTERMEDIATE-ASSOCIATED PROTEIN 30"/>
    <property type="match status" value="1"/>
</dbReference>
<dbReference type="InterPro" id="IPR039131">
    <property type="entry name" value="NDUFAF1"/>
</dbReference>
<dbReference type="GO" id="GO:0010257">
    <property type="term" value="P:NADH dehydrogenase complex assembly"/>
    <property type="evidence" value="ECO:0007669"/>
    <property type="project" value="TreeGrafter"/>
</dbReference>
<dbReference type="GeneID" id="54577887"/>
<dbReference type="AlphaFoldDB" id="A0A6A6IZL9"/>
<organism evidence="4 5">
    <name type="scientific">Trematosphaeria pertusa</name>
    <dbReference type="NCBI Taxonomy" id="390896"/>
    <lineage>
        <taxon>Eukaryota</taxon>
        <taxon>Fungi</taxon>
        <taxon>Dikarya</taxon>
        <taxon>Ascomycota</taxon>
        <taxon>Pezizomycotina</taxon>
        <taxon>Dothideomycetes</taxon>
        <taxon>Pleosporomycetidae</taxon>
        <taxon>Pleosporales</taxon>
        <taxon>Massarineae</taxon>
        <taxon>Trematosphaeriaceae</taxon>
        <taxon>Trematosphaeria</taxon>
    </lineage>
</organism>
<evidence type="ECO:0000256" key="2">
    <source>
        <dbReference type="SAM" id="Phobius"/>
    </source>
</evidence>
<keyword evidence="2" id="KW-1133">Transmembrane helix</keyword>
<feature type="transmembrane region" description="Helical" evidence="2">
    <location>
        <begin position="221"/>
        <end position="242"/>
    </location>
</feature>
<dbReference type="PANTHER" id="PTHR13194:SF19">
    <property type="entry name" value="NAD(P)-BINDING ROSSMANN-FOLD SUPERFAMILY PROTEIN"/>
    <property type="match status" value="1"/>
</dbReference>
<keyword evidence="5" id="KW-1185">Reference proteome</keyword>
<dbReference type="Pfam" id="PF08547">
    <property type="entry name" value="CIA30"/>
    <property type="match status" value="1"/>
</dbReference>
<dbReference type="InterPro" id="IPR013857">
    <property type="entry name" value="NADH-UbQ_OxRdtase-assoc_prot30"/>
</dbReference>
<evidence type="ECO:0000313" key="5">
    <source>
        <dbReference type="Proteomes" id="UP000800094"/>
    </source>
</evidence>
<dbReference type="RefSeq" id="XP_033690692.1">
    <property type="nucleotide sequence ID" value="XM_033824557.1"/>
</dbReference>
<keyword evidence="2" id="KW-0812">Transmembrane</keyword>
<gene>
    <name evidence="4" type="ORF">BU26DRAFT_443955</name>
</gene>
<dbReference type="SUPFAM" id="SSF49785">
    <property type="entry name" value="Galactose-binding domain-like"/>
    <property type="match status" value="1"/>
</dbReference>
<reference evidence="4" key="1">
    <citation type="journal article" date="2020" name="Stud. Mycol.">
        <title>101 Dothideomycetes genomes: a test case for predicting lifestyles and emergence of pathogens.</title>
        <authorList>
            <person name="Haridas S."/>
            <person name="Albert R."/>
            <person name="Binder M."/>
            <person name="Bloem J."/>
            <person name="Labutti K."/>
            <person name="Salamov A."/>
            <person name="Andreopoulos B."/>
            <person name="Baker S."/>
            <person name="Barry K."/>
            <person name="Bills G."/>
            <person name="Bluhm B."/>
            <person name="Cannon C."/>
            <person name="Castanera R."/>
            <person name="Culley D."/>
            <person name="Daum C."/>
            <person name="Ezra D."/>
            <person name="Gonzalez J."/>
            <person name="Henrissat B."/>
            <person name="Kuo A."/>
            <person name="Liang C."/>
            <person name="Lipzen A."/>
            <person name="Lutzoni F."/>
            <person name="Magnuson J."/>
            <person name="Mondo S."/>
            <person name="Nolan M."/>
            <person name="Ohm R."/>
            <person name="Pangilinan J."/>
            <person name="Park H.-J."/>
            <person name="Ramirez L."/>
            <person name="Alfaro M."/>
            <person name="Sun H."/>
            <person name="Tritt A."/>
            <person name="Yoshinaga Y."/>
            <person name="Zwiers L.-H."/>
            <person name="Turgeon B."/>
            <person name="Goodwin S."/>
            <person name="Spatafora J."/>
            <person name="Crous P."/>
            <person name="Grigoriev I."/>
        </authorList>
    </citation>
    <scope>NUCLEOTIDE SEQUENCE</scope>
    <source>
        <strain evidence="4">CBS 122368</strain>
    </source>
</reference>
<evidence type="ECO:0000259" key="3">
    <source>
        <dbReference type="Pfam" id="PF08547"/>
    </source>
</evidence>
<sequence>MGKKELVLFGGSEPWKVSDWTASDDRVRGGKSQSYLEIASSSARFHGTLDIKTLGGAGFASQRTTSEDRAWDLSDYDGIHLGLGKSDGKRYTFIVKDEPLPRNPENGREQSTISYEYDFSVDEDAALAEASFVFIPWEELKPTYRGKQKKDAPKLDRRNVKRFSIMMRSFFGDQEGDFSLTIKSIKAVATPKDLERGFMGEKSESTEPSERRIPVSVGAKLMTALVLSIVTFGVCLVVCRWLKPSHHAMWRWH</sequence>
<proteinExistence type="inferred from homology"/>
<accession>A0A6A6IZL9</accession>
<evidence type="ECO:0000256" key="1">
    <source>
        <dbReference type="ARBA" id="ARBA00007884"/>
    </source>
</evidence>
<protein>
    <submittedName>
        <fullName evidence="4">CIA30-domain-containing protein</fullName>
    </submittedName>
</protein>
<dbReference type="Proteomes" id="UP000800094">
    <property type="component" value="Unassembled WGS sequence"/>
</dbReference>
<dbReference type="GO" id="GO:0051082">
    <property type="term" value="F:unfolded protein binding"/>
    <property type="evidence" value="ECO:0007669"/>
    <property type="project" value="TreeGrafter"/>
</dbReference>
<feature type="domain" description="NADH:ubiquinone oxidoreductase intermediate-associated protein 30" evidence="3">
    <location>
        <begin position="13"/>
        <end position="182"/>
    </location>
</feature>
<evidence type="ECO:0000313" key="4">
    <source>
        <dbReference type="EMBL" id="KAF2255688.1"/>
    </source>
</evidence>
<dbReference type="EMBL" id="ML987189">
    <property type="protein sequence ID" value="KAF2255688.1"/>
    <property type="molecule type" value="Genomic_DNA"/>
</dbReference>
<name>A0A6A6IZL9_9PLEO</name>
<comment type="similarity">
    <text evidence="1">Belongs to the CIA30 family.</text>
</comment>
<keyword evidence="2" id="KW-0472">Membrane</keyword>